<dbReference type="InterPro" id="IPR036390">
    <property type="entry name" value="WH_DNA-bd_sf"/>
</dbReference>
<dbReference type="InterPro" id="IPR030489">
    <property type="entry name" value="TR_Rrf2-type_CS"/>
</dbReference>
<dbReference type="SUPFAM" id="SSF46785">
    <property type="entry name" value="Winged helix' DNA-binding domain"/>
    <property type="match status" value="1"/>
</dbReference>
<dbReference type="PANTHER" id="PTHR33221:SF5">
    <property type="entry name" value="HTH-TYPE TRANSCRIPTIONAL REGULATOR ISCR"/>
    <property type="match status" value="1"/>
</dbReference>
<dbReference type="PANTHER" id="PTHR33221">
    <property type="entry name" value="WINGED HELIX-TURN-HELIX TRANSCRIPTIONAL REGULATOR, RRF2 FAMILY"/>
    <property type="match status" value="1"/>
</dbReference>
<evidence type="ECO:0000313" key="2">
    <source>
        <dbReference type="EMBL" id="KAA9395287.1"/>
    </source>
</evidence>
<dbReference type="GO" id="GO:0003700">
    <property type="term" value="F:DNA-binding transcription factor activity"/>
    <property type="evidence" value="ECO:0007669"/>
    <property type="project" value="TreeGrafter"/>
</dbReference>
<dbReference type="InterPro" id="IPR000944">
    <property type="entry name" value="Tscrpt_reg_Rrf2"/>
</dbReference>
<reference evidence="2 3" key="1">
    <citation type="submission" date="2019-05" db="EMBL/GenBank/DDBJ databases">
        <title>Kocuria coralli sp. nov., a novel actinobacterium isolated from coral reef seawater.</title>
        <authorList>
            <person name="Li J."/>
        </authorList>
    </citation>
    <scope>NUCLEOTIDE SEQUENCE [LARGE SCALE GENOMIC DNA]</scope>
    <source>
        <strain evidence="2 3">SCSIO 13007</strain>
    </source>
</reference>
<dbReference type="Gene3D" id="1.10.10.10">
    <property type="entry name" value="Winged helix-like DNA-binding domain superfamily/Winged helix DNA-binding domain"/>
    <property type="match status" value="1"/>
</dbReference>
<dbReference type="NCBIfam" id="TIGR00738">
    <property type="entry name" value="rrf2_super"/>
    <property type="match status" value="1"/>
</dbReference>
<proteinExistence type="predicted"/>
<dbReference type="PROSITE" id="PS51197">
    <property type="entry name" value="HTH_RRF2_2"/>
    <property type="match status" value="1"/>
</dbReference>
<sequence>MEITARSEYAIRALLMLAEAHSAGTDALPVATLAYRQELPAKFLEVIMGQLRRGGLVTSKRGASGGYRLAVSPRELKVGAVIRTVDGPLAGVRGIRPSDTAYSGPAAHLPVVWVAVRAALRRVLDEVSIDDILTGDFPPEVAQLAKDPEAWQDRWPLKAPVQD</sequence>
<name>A0A5J5KZZ4_9MICC</name>
<dbReference type="Pfam" id="PF02082">
    <property type="entry name" value="Rrf2"/>
    <property type="match status" value="1"/>
</dbReference>
<keyword evidence="3" id="KW-1185">Reference proteome</keyword>
<dbReference type="InterPro" id="IPR036388">
    <property type="entry name" value="WH-like_DNA-bd_sf"/>
</dbReference>
<organism evidence="2 3">
    <name type="scientific">Kocuria coralli</name>
    <dbReference type="NCBI Taxonomy" id="1461025"/>
    <lineage>
        <taxon>Bacteria</taxon>
        <taxon>Bacillati</taxon>
        <taxon>Actinomycetota</taxon>
        <taxon>Actinomycetes</taxon>
        <taxon>Micrococcales</taxon>
        <taxon>Micrococcaceae</taxon>
        <taxon>Kocuria</taxon>
    </lineage>
</organism>
<dbReference type="GO" id="GO:0003677">
    <property type="term" value="F:DNA binding"/>
    <property type="evidence" value="ECO:0007669"/>
    <property type="project" value="UniProtKB-KW"/>
</dbReference>
<dbReference type="EMBL" id="SZWF01000002">
    <property type="protein sequence ID" value="KAA9395287.1"/>
    <property type="molecule type" value="Genomic_DNA"/>
</dbReference>
<dbReference type="Proteomes" id="UP000325957">
    <property type="component" value="Unassembled WGS sequence"/>
</dbReference>
<comment type="caution">
    <text evidence="2">The sequence shown here is derived from an EMBL/GenBank/DDBJ whole genome shotgun (WGS) entry which is preliminary data.</text>
</comment>
<dbReference type="OrthoDB" id="9808360at2"/>
<evidence type="ECO:0000313" key="3">
    <source>
        <dbReference type="Proteomes" id="UP000325957"/>
    </source>
</evidence>
<dbReference type="RefSeq" id="WP_158032713.1">
    <property type="nucleotide sequence ID" value="NZ_ML708611.1"/>
</dbReference>
<accession>A0A5J5KZZ4</accession>
<dbReference type="PROSITE" id="PS01332">
    <property type="entry name" value="HTH_RRF2_1"/>
    <property type="match status" value="1"/>
</dbReference>
<dbReference type="GO" id="GO:0005829">
    <property type="term" value="C:cytosol"/>
    <property type="evidence" value="ECO:0007669"/>
    <property type="project" value="TreeGrafter"/>
</dbReference>
<keyword evidence="1" id="KW-0238">DNA-binding</keyword>
<dbReference type="AlphaFoldDB" id="A0A5J5KZZ4"/>
<protein>
    <submittedName>
        <fullName evidence="2">Rrf2 family transcriptional regulator</fullName>
    </submittedName>
</protein>
<gene>
    <name evidence="2" type="ORF">FCK90_02445</name>
</gene>
<evidence type="ECO:0000256" key="1">
    <source>
        <dbReference type="ARBA" id="ARBA00023125"/>
    </source>
</evidence>